<dbReference type="PANTHER" id="PTHR33491">
    <property type="entry name" value="OSJNBA0016N04.9 PROTEIN"/>
    <property type="match status" value="1"/>
</dbReference>
<organism evidence="4 5">
    <name type="scientific">Artemisia annua</name>
    <name type="common">Sweet wormwood</name>
    <dbReference type="NCBI Taxonomy" id="35608"/>
    <lineage>
        <taxon>Eukaryota</taxon>
        <taxon>Viridiplantae</taxon>
        <taxon>Streptophyta</taxon>
        <taxon>Embryophyta</taxon>
        <taxon>Tracheophyta</taxon>
        <taxon>Spermatophyta</taxon>
        <taxon>Magnoliopsida</taxon>
        <taxon>eudicotyledons</taxon>
        <taxon>Gunneridae</taxon>
        <taxon>Pentapetalae</taxon>
        <taxon>asterids</taxon>
        <taxon>campanulids</taxon>
        <taxon>Asterales</taxon>
        <taxon>Asteraceae</taxon>
        <taxon>Asteroideae</taxon>
        <taxon>Anthemideae</taxon>
        <taxon>Artemisiinae</taxon>
        <taxon>Artemisia</taxon>
    </lineage>
</organism>
<dbReference type="AlphaFoldDB" id="A0A2U1LZJ0"/>
<keyword evidence="2" id="KW-0732">Signal</keyword>
<keyword evidence="5" id="KW-1185">Reference proteome</keyword>
<dbReference type="GO" id="GO:0030247">
    <property type="term" value="F:polysaccharide binding"/>
    <property type="evidence" value="ECO:0007669"/>
    <property type="project" value="InterPro"/>
</dbReference>
<dbReference type="GO" id="GO:0016020">
    <property type="term" value="C:membrane"/>
    <property type="evidence" value="ECO:0007669"/>
    <property type="project" value="UniProtKB-SubCell"/>
</dbReference>
<accession>A0A2U1LZJ0</accession>
<dbReference type="GO" id="GO:0016301">
    <property type="term" value="F:kinase activity"/>
    <property type="evidence" value="ECO:0007669"/>
    <property type="project" value="UniProtKB-KW"/>
</dbReference>
<dbReference type="OrthoDB" id="4062651at2759"/>
<dbReference type="Proteomes" id="UP000245207">
    <property type="component" value="Unassembled WGS sequence"/>
</dbReference>
<dbReference type="STRING" id="35608.A0A2U1LZJ0"/>
<reference evidence="4 5" key="1">
    <citation type="journal article" date="2018" name="Mol. Plant">
        <title>The genome of Artemisia annua provides insight into the evolution of Asteraceae family and artemisinin biosynthesis.</title>
        <authorList>
            <person name="Shen Q."/>
            <person name="Zhang L."/>
            <person name="Liao Z."/>
            <person name="Wang S."/>
            <person name="Yan T."/>
            <person name="Shi P."/>
            <person name="Liu M."/>
            <person name="Fu X."/>
            <person name="Pan Q."/>
            <person name="Wang Y."/>
            <person name="Lv Z."/>
            <person name="Lu X."/>
            <person name="Zhang F."/>
            <person name="Jiang W."/>
            <person name="Ma Y."/>
            <person name="Chen M."/>
            <person name="Hao X."/>
            <person name="Li L."/>
            <person name="Tang Y."/>
            <person name="Lv G."/>
            <person name="Zhou Y."/>
            <person name="Sun X."/>
            <person name="Brodelius P.E."/>
            <person name="Rose J.K.C."/>
            <person name="Tang K."/>
        </authorList>
    </citation>
    <scope>NUCLEOTIDE SEQUENCE [LARGE SCALE GENOMIC DNA]</scope>
    <source>
        <strain evidence="5">cv. Huhao1</strain>
        <tissue evidence="4">Leaf</tissue>
    </source>
</reference>
<dbReference type="EMBL" id="PKPP01007095">
    <property type="protein sequence ID" value="PWA54380.1"/>
    <property type="molecule type" value="Genomic_DNA"/>
</dbReference>
<keyword evidence="4" id="KW-0418">Kinase</keyword>
<protein>
    <submittedName>
        <fullName evidence="4">Protein kinase-like domain-containing protein</fullName>
    </submittedName>
</protein>
<sequence>MHGVDSWSTATSVAVPKYAKPGCNDTCGKVRIPYPFGIGAKCSVNKWYNIDCNSSTPYISALNHLEVLGVDLGNQTVTVNMPKVSNCSLTKSVDLGSSPFIFSKTHNRFVYEGYCGNAVMMDDEGSFVTGCSTTCSNDSTGVTLYRNNKCSGIKCCETTIPHYLKSYGLNLTGLERQLGGDGACGSAFLVDQSAYDEGRFSGNSIPTSLLWTLGDLHYDQISCCNQAGPKARSRPR</sequence>
<gene>
    <name evidence="4" type="ORF">CTI12_AA437590</name>
</gene>
<feature type="domain" description="Wall-associated receptor kinase galacturonan-binding" evidence="3">
    <location>
        <begin position="23"/>
        <end position="80"/>
    </location>
</feature>
<keyword evidence="4" id="KW-0808">Transferase</keyword>
<dbReference type="InterPro" id="IPR025287">
    <property type="entry name" value="WAK_GUB"/>
</dbReference>
<evidence type="ECO:0000313" key="5">
    <source>
        <dbReference type="Proteomes" id="UP000245207"/>
    </source>
</evidence>
<evidence type="ECO:0000313" key="4">
    <source>
        <dbReference type="EMBL" id="PWA54380.1"/>
    </source>
</evidence>
<evidence type="ECO:0000259" key="3">
    <source>
        <dbReference type="Pfam" id="PF13947"/>
    </source>
</evidence>
<evidence type="ECO:0000256" key="1">
    <source>
        <dbReference type="ARBA" id="ARBA00004167"/>
    </source>
</evidence>
<dbReference type="Pfam" id="PF13947">
    <property type="entry name" value="GUB_WAK_bind"/>
    <property type="match status" value="1"/>
</dbReference>
<evidence type="ECO:0000256" key="2">
    <source>
        <dbReference type="ARBA" id="ARBA00022729"/>
    </source>
</evidence>
<name>A0A2U1LZJ0_ARTAN</name>
<comment type="caution">
    <text evidence="4">The sequence shown here is derived from an EMBL/GenBank/DDBJ whole genome shotgun (WGS) entry which is preliminary data.</text>
</comment>
<comment type="subcellular location">
    <subcellularLocation>
        <location evidence="1">Membrane</location>
        <topology evidence="1">Single-pass membrane protein</topology>
    </subcellularLocation>
</comment>
<proteinExistence type="predicted"/>